<keyword evidence="7 19" id="KW-0812">Transmembrane</keyword>
<organism evidence="20 21">
    <name type="scientific">Halocaridina rubra</name>
    <name type="common">Hawaiian red shrimp</name>
    <dbReference type="NCBI Taxonomy" id="373956"/>
    <lineage>
        <taxon>Eukaryota</taxon>
        <taxon>Metazoa</taxon>
        <taxon>Ecdysozoa</taxon>
        <taxon>Arthropoda</taxon>
        <taxon>Crustacea</taxon>
        <taxon>Multicrustacea</taxon>
        <taxon>Malacostraca</taxon>
        <taxon>Eumalacostraca</taxon>
        <taxon>Eucarida</taxon>
        <taxon>Decapoda</taxon>
        <taxon>Pleocyemata</taxon>
        <taxon>Caridea</taxon>
        <taxon>Atyoidea</taxon>
        <taxon>Atyidae</taxon>
        <taxon>Halocaridina</taxon>
    </lineage>
</organism>
<evidence type="ECO:0000256" key="3">
    <source>
        <dbReference type="ARBA" id="ARBA00004922"/>
    </source>
</evidence>
<dbReference type="GO" id="GO:0046872">
    <property type="term" value="F:metal ion binding"/>
    <property type="evidence" value="ECO:0007669"/>
    <property type="project" value="UniProtKB-KW"/>
</dbReference>
<evidence type="ECO:0000256" key="7">
    <source>
        <dbReference type="ARBA" id="ARBA00022692"/>
    </source>
</evidence>
<comment type="cofactor">
    <cofactor evidence="1 17 19">
        <name>Mn(2+)</name>
        <dbReference type="ChEBI" id="CHEBI:29035"/>
    </cofactor>
</comment>
<keyword evidence="21" id="KW-1185">Reference proteome</keyword>
<evidence type="ECO:0000256" key="11">
    <source>
        <dbReference type="ARBA" id="ARBA00023034"/>
    </source>
</evidence>
<reference evidence="20 21" key="1">
    <citation type="submission" date="2023-11" db="EMBL/GenBank/DDBJ databases">
        <title>Halocaridina rubra genome assembly.</title>
        <authorList>
            <person name="Smith C."/>
        </authorList>
    </citation>
    <scope>NUCLEOTIDE SEQUENCE [LARGE SCALE GENOMIC DNA]</scope>
    <source>
        <strain evidence="20">EP-1</strain>
        <tissue evidence="20">Whole</tissue>
    </source>
</reference>
<dbReference type="GO" id="GO:0015018">
    <property type="term" value="F:galactosylgalactosylxylosylprotein 3-beta-glucuronosyltransferase activity"/>
    <property type="evidence" value="ECO:0007669"/>
    <property type="project" value="UniProtKB-UniRule"/>
</dbReference>
<dbReference type="Proteomes" id="UP001381693">
    <property type="component" value="Unassembled WGS sequence"/>
</dbReference>
<evidence type="ECO:0000256" key="4">
    <source>
        <dbReference type="ARBA" id="ARBA00007706"/>
    </source>
</evidence>
<comment type="subcellular location">
    <subcellularLocation>
        <location evidence="2 19">Golgi apparatus membrane</location>
        <topology evidence="2 19">Single-pass type II membrane protein</topology>
    </subcellularLocation>
</comment>
<evidence type="ECO:0000256" key="15">
    <source>
        <dbReference type="ARBA" id="ARBA00047979"/>
    </source>
</evidence>
<dbReference type="InterPro" id="IPR029044">
    <property type="entry name" value="Nucleotide-diphossugar_trans"/>
</dbReference>
<dbReference type="PANTHER" id="PTHR10896">
    <property type="entry name" value="GALACTOSYLGALACTOSYLXYLOSYLPROTEIN 3-BETA-GLUCURONOSYLTRANSFERASE BETA-1,3-GLUCURONYLTRANSFERASE"/>
    <property type="match status" value="1"/>
</dbReference>
<dbReference type="PANTHER" id="PTHR10896:SF50">
    <property type="entry name" value="GALACTOSYLGALACTOSYLXYLOSYLPROTEIN 3-BETA-GLUCURONOSYLTRANSFERASE P"/>
    <property type="match status" value="1"/>
</dbReference>
<evidence type="ECO:0000256" key="6">
    <source>
        <dbReference type="ARBA" id="ARBA00022679"/>
    </source>
</evidence>
<proteinExistence type="inferred from homology"/>
<comment type="pathway">
    <text evidence="3 19">Protein modification; protein glycosylation.</text>
</comment>
<keyword evidence="6 19" id="KW-0808">Transferase</keyword>
<evidence type="ECO:0000313" key="21">
    <source>
        <dbReference type="Proteomes" id="UP001381693"/>
    </source>
</evidence>
<gene>
    <name evidence="20" type="ORF">SK128_014247</name>
</gene>
<feature type="transmembrane region" description="Helical" evidence="19">
    <location>
        <begin position="7"/>
        <end position="27"/>
    </location>
</feature>
<evidence type="ECO:0000256" key="8">
    <source>
        <dbReference type="ARBA" id="ARBA00022723"/>
    </source>
</evidence>
<dbReference type="Gene3D" id="3.90.550.10">
    <property type="entry name" value="Spore Coat Polysaccharide Biosynthesis Protein SpsA, Chain A"/>
    <property type="match status" value="1"/>
</dbReference>
<feature type="glycosylation site" description="N-linked (GlcNAc...) asparagine" evidence="18">
    <location>
        <position position="300"/>
    </location>
</feature>
<evidence type="ECO:0000256" key="18">
    <source>
        <dbReference type="PIRSR" id="PIRSR605027-6"/>
    </source>
</evidence>
<keyword evidence="8 17" id="KW-0479">Metal-binding</keyword>
<comment type="caution">
    <text evidence="20">The sequence shown here is derived from an EMBL/GenBank/DDBJ whole genome shotgun (WGS) entry which is preliminary data.</text>
</comment>
<evidence type="ECO:0000256" key="1">
    <source>
        <dbReference type="ARBA" id="ARBA00001936"/>
    </source>
</evidence>
<dbReference type="InterPro" id="IPR005027">
    <property type="entry name" value="Glyco_trans_43"/>
</dbReference>
<comment type="similarity">
    <text evidence="4 19">Belongs to the glycosyltransferase 43 family.</text>
</comment>
<evidence type="ECO:0000313" key="20">
    <source>
        <dbReference type="EMBL" id="KAK7079124.1"/>
    </source>
</evidence>
<evidence type="ECO:0000256" key="16">
    <source>
        <dbReference type="PIRSR" id="PIRSR605027-1"/>
    </source>
</evidence>
<evidence type="ECO:0000256" key="9">
    <source>
        <dbReference type="ARBA" id="ARBA00022968"/>
    </source>
</evidence>
<dbReference type="AlphaFoldDB" id="A0AAN8XH77"/>
<dbReference type="SUPFAM" id="SSF53448">
    <property type="entry name" value="Nucleotide-diphospho-sugar transferases"/>
    <property type="match status" value="1"/>
</dbReference>
<dbReference type="FunFam" id="3.90.550.10:FF:000044">
    <property type="entry name" value="Galactosylgalactosylxylosylprotein 3-beta-glucuronosyltransferase"/>
    <property type="match status" value="1"/>
</dbReference>
<comment type="catalytic activity">
    <reaction evidence="15 19">
        <text>3-O-(beta-D-galactosyl-(1-&gt;3)-beta-D-galactosyl-(1-&gt;4)-beta-D-xylosyl)-L-seryl-[protein] + UDP-alpha-D-glucuronate = 3-O-(beta-D-GlcA-(1-&gt;3)-beta-D-Gal-(1-&gt;3)-beta-D-Gal-(1-&gt;4)-beta-D-Xyl)-L-seryl-[protein] + UDP + H(+)</text>
        <dbReference type="Rhea" id="RHEA:24168"/>
        <dbReference type="Rhea" id="RHEA-COMP:12571"/>
        <dbReference type="Rhea" id="RHEA-COMP:12573"/>
        <dbReference type="ChEBI" id="CHEBI:15378"/>
        <dbReference type="ChEBI" id="CHEBI:58052"/>
        <dbReference type="ChEBI" id="CHEBI:58223"/>
        <dbReference type="ChEBI" id="CHEBI:132090"/>
        <dbReference type="ChEBI" id="CHEBI:132093"/>
        <dbReference type="EC" id="2.4.1.135"/>
    </reaction>
</comment>
<keyword evidence="10 19" id="KW-1133">Transmembrane helix</keyword>
<evidence type="ECO:0000256" key="5">
    <source>
        <dbReference type="ARBA" id="ARBA00012641"/>
    </source>
</evidence>
<evidence type="ECO:0000256" key="19">
    <source>
        <dbReference type="RuleBase" id="RU363127"/>
    </source>
</evidence>
<evidence type="ECO:0000256" key="14">
    <source>
        <dbReference type="ARBA" id="ARBA00023211"/>
    </source>
</evidence>
<accession>A0AAN8XH77</accession>
<name>A0AAN8XH77_HALRR</name>
<dbReference type="GO" id="GO:0000139">
    <property type="term" value="C:Golgi membrane"/>
    <property type="evidence" value="ECO:0007669"/>
    <property type="project" value="UniProtKB-SubCell"/>
</dbReference>
<keyword evidence="9 19" id="KW-0735">Signal-anchor</keyword>
<dbReference type="Pfam" id="PF03360">
    <property type="entry name" value="Glyco_transf_43"/>
    <property type="match status" value="1"/>
</dbReference>
<feature type="active site" description="Proton donor/acceptor" evidence="16">
    <location>
        <position position="280"/>
    </location>
</feature>
<keyword evidence="13 18" id="KW-0325">Glycoprotein</keyword>
<keyword evidence="11 19" id="KW-0333">Golgi apparatus</keyword>
<keyword evidence="14 17" id="KW-0464">Manganese</keyword>
<evidence type="ECO:0000256" key="13">
    <source>
        <dbReference type="ARBA" id="ARBA00023180"/>
    </source>
</evidence>
<dbReference type="CDD" id="cd00218">
    <property type="entry name" value="GlcAT-I"/>
    <property type="match status" value="1"/>
</dbReference>
<evidence type="ECO:0000256" key="2">
    <source>
        <dbReference type="ARBA" id="ARBA00004323"/>
    </source>
</evidence>
<feature type="binding site" evidence="17">
    <location>
        <position position="197"/>
    </location>
    <ligand>
        <name>Mn(2+)</name>
        <dbReference type="ChEBI" id="CHEBI:29035"/>
    </ligand>
</feature>
<keyword evidence="12 19" id="KW-0472">Membrane</keyword>
<dbReference type="GO" id="GO:0005975">
    <property type="term" value="P:carbohydrate metabolic process"/>
    <property type="evidence" value="ECO:0007669"/>
    <property type="project" value="TreeGrafter"/>
</dbReference>
<evidence type="ECO:0000256" key="10">
    <source>
        <dbReference type="ARBA" id="ARBA00022989"/>
    </source>
</evidence>
<evidence type="ECO:0000256" key="17">
    <source>
        <dbReference type="PIRSR" id="PIRSR605027-3"/>
    </source>
</evidence>
<protein>
    <recommendedName>
        <fullName evidence="5 19">Galactosylgalactosylxylosylprotein 3-beta-glucuronosyltransferase</fullName>
        <ecNumber evidence="5 19">2.4.1.135</ecNumber>
    </recommendedName>
</protein>
<sequence>MRRGVTLWTLVAWGGGVLLLVFIGFSVHPKKELPVNSEESHTPLRSLQTLKMALPLSQNASPEVAQPITSVGKDALALKDVGRCTPGAWIEGLPPLYIVTPTYPRAEQLPELTRFAQTLMNVPNVVWIVSEDSAEPTPEVIDYLNECGLKTVYLRVQMPAKYQKEKNKPRGVANRLAGLNWIRTNAKNGVFYFADDDNTYDIRIFQQMRWTRGVSMFPVGLVTSLGVSTPIVKEGKVVGFYDGWIAKRKFPVDMAGFAVNVQYLLHRPQATMPFKVGYEEDGFMKSLGIKASDIEPLAFNCTKIWVWHTQTKKNNPATPVVQNTATKGTNLDIIKTHLWKGNKNGTDDKSKAKG</sequence>
<dbReference type="GO" id="GO:0050650">
    <property type="term" value="P:chondroitin sulfate proteoglycan biosynthetic process"/>
    <property type="evidence" value="ECO:0007669"/>
    <property type="project" value="TreeGrafter"/>
</dbReference>
<dbReference type="EMBL" id="JAXCGZ010007579">
    <property type="protein sequence ID" value="KAK7079124.1"/>
    <property type="molecule type" value="Genomic_DNA"/>
</dbReference>
<evidence type="ECO:0000256" key="12">
    <source>
        <dbReference type="ARBA" id="ARBA00023136"/>
    </source>
</evidence>
<dbReference type="EC" id="2.4.1.135" evidence="5 19"/>